<evidence type="ECO:0000256" key="8">
    <source>
        <dbReference type="ARBA" id="ARBA00023136"/>
    </source>
</evidence>
<reference evidence="12 13" key="1">
    <citation type="journal article" date="2019" name="Int. J. Syst. Evol. Microbiol.">
        <title>The Global Catalogue of Microorganisms (GCM) 10K type strain sequencing project: providing services to taxonomists for standard genome sequencing and annotation.</title>
        <authorList>
            <consortium name="The Broad Institute Genomics Platform"/>
            <consortium name="The Broad Institute Genome Sequencing Center for Infectious Disease"/>
            <person name="Wu L."/>
            <person name="Ma J."/>
        </authorList>
    </citation>
    <scope>NUCLEOTIDE SEQUENCE [LARGE SCALE GENOMIC DNA]</scope>
    <source>
        <strain evidence="12 13">CGMCC 1.12124</strain>
    </source>
</reference>
<comment type="caution">
    <text evidence="12">The sequence shown here is derived from an EMBL/GenBank/DDBJ whole genome shotgun (WGS) entry which is preliminary data.</text>
</comment>
<gene>
    <name evidence="12" type="ORF">ACFPM1_05900</name>
</gene>
<dbReference type="FunFam" id="3.40.50.300:FF:000221">
    <property type="entry name" value="Multidrug ABC transporter ATP-binding protein"/>
    <property type="match status" value="1"/>
</dbReference>
<dbReference type="PANTHER" id="PTHR24221">
    <property type="entry name" value="ATP-BINDING CASSETTE SUB-FAMILY B"/>
    <property type="match status" value="1"/>
</dbReference>
<accession>A0ABD5R036</accession>
<dbReference type="PROSITE" id="PS50929">
    <property type="entry name" value="ABC_TM1F"/>
    <property type="match status" value="1"/>
</dbReference>
<evidence type="ECO:0000256" key="1">
    <source>
        <dbReference type="ARBA" id="ARBA00004651"/>
    </source>
</evidence>
<evidence type="ECO:0000256" key="5">
    <source>
        <dbReference type="ARBA" id="ARBA00022741"/>
    </source>
</evidence>
<dbReference type="Pfam" id="PF00005">
    <property type="entry name" value="ABC_tran"/>
    <property type="match status" value="1"/>
</dbReference>
<feature type="transmembrane region" description="Helical" evidence="9">
    <location>
        <begin position="188"/>
        <end position="205"/>
    </location>
</feature>
<dbReference type="SUPFAM" id="SSF52540">
    <property type="entry name" value="P-loop containing nucleoside triphosphate hydrolases"/>
    <property type="match status" value="1"/>
</dbReference>
<dbReference type="PANTHER" id="PTHR24221:SF646">
    <property type="entry name" value="HAEMOLYSIN SECRETION ATP-BINDING PROTEIN"/>
    <property type="match status" value="1"/>
</dbReference>
<keyword evidence="3" id="KW-1003">Cell membrane</keyword>
<dbReference type="InterPro" id="IPR017871">
    <property type="entry name" value="ABC_transporter-like_CS"/>
</dbReference>
<protein>
    <submittedName>
        <fullName evidence="12">ABC transporter ATP-binding protein</fullName>
    </submittedName>
</protein>
<feature type="transmembrane region" description="Helical" evidence="9">
    <location>
        <begin position="165"/>
        <end position="182"/>
    </location>
</feature>
<keyword evidence="4 9" id="KW-0812">Transmembrane</keyword>
<dbReference type="Gene3D" id="1.20.1560.10">
    <property type="entry name" value="ABC transporter type 1, transmembrane domain"/>
    <property type="match status" value="1"/>
</dbReference>
<name>A0ABD5R036_9EURY</name>
<evidence type="ECO:0000256" key="2">
    <source>
        <dbReference type="ARBA" id="ARBA00022448"/>
    </source>
</evidence>
<dbReference type="GO" id="GO:0005886">
    <property type="term" value="C:plasma membrane"/>
    <property type="evidence" value="ECO:0007669"/>
    <property type="project" value="UniProtKB-SubCell"/>
</dbReference>
<keyword evidence="5" id="KW-0547">Nucleotide-binding</keyword>
<evidence type="ECO:0000259" key="10">
    <source>
        <dbReference type="PROSITE" id="PS50893"/>
    </source>
</evidence>
<dbReference type="RefSeq" id="WP_256410497.1">
    <property type="nucleotide sequence ID" value="NZ_JANHDM010000001.1"/>
</dbReference>
<comment type="subcellular location">
    <subcellularLocation>
        <location evidence="1">Cell membrane</location>
        <topology evidence="1">Multi-pass membrane protein</topology>
    </subcellularLocation>
</comment>
<dbReference type="Pfam" id="PF00664">
    <property type="entry name" value="ABC_membrane"/>
    <property type="match status" value="1"/>
</dbReference>
<evidence type="ECO:0000256" key="3">
    <source>
        <dbReference type="ARBA" id="ARBA00022475"/>
    </source>
</evidence>
<evidence type="ECO:0000256" key="4">
    <source>
        <dbReference type="ARBA" id="ARBA00022692"/>
    </source>
</evidence>
<feature type="transmembrane region" description="Helical" evidence="9">
    <location>
        <begin position="86"/>
        <end position="108"/>
    </location>
</feature>
<dbReference type="SMART" id="SM00382">
    <property type="entry name" value="AAA"/>
    <property type="match status" value="1"/>
</dbReference>
<dbReference type="InterPro" id="IPR039421">
    <property type="entry name" value="Type_1_exporter"/>
</dbReference>
<keyword evidence="6 12" id="KW-0067">ATP-binding</keyword>
<evidence type="ECO:0000313" key="12">
    <source>
        <dbReference type="EMBL" id="MFC5278294.1"/>
    </source>
</evidence>
<dbReference type="InterPro" id="IPR011527">
    <property type="entry name" value="ABC1_TM_dom"/>
</dbReference>
<dbReference type="PROSITE" id="PS00211">
    <property type="entry name" value="ABC_TRANSPORTER_1"/>
    <property type="match status" value="1"/>
</dbReference>
<keyword evidence="7 9" id="KW-1133">Transmembrane helix</keyword>
<feature type="domain" description="ABC transmembrane type-1" evidence="11">
    <location>
        <begin position="27"/>
        <end position="326"/>
    </location>
</feature>
<dbReference type="SUPFAM" id="SSF90123">
    <property type="entry name" value="ABC transporter transmembrane region"/>
    <property type="match status" value="1"/>
</dbReference>
<dbReference type="Proteomes" id="UP001596118">
    <property type="component" value="Unassembled WGS sequence"/>
</dbReference>
<dbReference type="InterPro" id="IPR036640">
    <property type="entry name" value="ABC1_TM_sf"/>
</dbReference>
<proteinExistence type="predicted"/>
<evidence type="ECO:0000313" key="13">
    <source>
        <dbReference type="Proteomes" id="UP001596118"/>
    </source>
</evidence>
<keyword evidence="13" id="KW-1185">Reference proteome</keyword>
<feature type="transmembrane region" description="Helical" evidence="9">
    <location>
        <begin position="24"/>
        <end position="51"/>
    </location>
</feature>
<feature type="transmembrane region" description="Helical" evidence="9">
    <location>
        <begin position="273"/>
        <end position="290"/>
    </location>
</feature>
<dbReference type="Gene3D" id="3.40.50.300">
    <property type="entry name" value="P-loop containing nucleotide triphosphate hydrolases"/>
    <property type="match status" value="1"/>
</dbReference>
<organism evidence="12 13">
    <name type="scientific">Halorubrum rubrum</name>
    <dbReference type="NCBI Taxonomy" id="1126240"/>
    <lineage>
        <taxon>Archaea</taxon>
        <taxon>Methanobacteriati</taxon>
        <taxon>Methanobacteriota</taxon>
        <taxon>Stenosarchaea group</taxon>
        <taxon>Halobacteria</taxon>
        <taxon>Halobacteriales</taxon>
        <taxon>Haloferacaceae</taxon>
        <taxon>Halorubrum</taxon>
    </lineage>
</organism>
<dbReference type="PROSITE" id="PS50893">
    <property type="entry name" value="ABC_TRANSPORTER_2"/>
    <property type="match status" value="1"/>
</dbReference>
<dbReference type="GO" id="GO:0005524">
    <property type="term" value="F:ATP binding"/>
    <property type="evidence" value="ECO:0007669"/>
    <property type="project" value="UniProtKB-KW"/>
</dbReference>
<evidence type="ECO:0000256" key="6">
    <source>
        <dbReference type="ARBA" id="ARBA00022840"/>
    </source>
</evidence>
<dbReference type="InterPro" id="IPR003439">
    <property type="entry name" value="ABC_transporter-like_ATP-bd"/>
</dbReference>
<dbReference type="EMBL" id="JBHSKY010000006">
    <property type="protein sequence ID" value="MFC5278294.1"/>
    <property type="molecule type" value="Genomic_DNA"/>
</dbReference>
<evidence type="ECO:0000256" key="7">
    <source>
        <dbReference type="ARBA" id="ARBA00022989"/>
    </source>
</evidence>
<evidence type="ECO:0000256" key="9">
    <source>
        <dbReference type="SAM" id="Phobius"/>
    </source>
</evidence>
<sequence length="595" mass="66737">MDETDISLREKFNGLYRVAAYRPVLTAFIIVFSFFAALLEGVGISFILPIIELAQSGGAPSESADGYAGVFLQLYEFLGVPFVIEWLIVGVALVMVARYTASFLVSWLRVALKTYYVRHLQTEAFESALDARVAYFDSEGSDDVMNAIVTQAEYAGKVIKDFVKFFEQLLLALMYLGIALYLSWELTLFGAVVLGGLTYLFRNVLEPGYALGDLVADANERIQETVQAGTQGIRDVKLFQMDDELFSSFSDHVDQYTTSSVHLGRNQAAIQDFYNLLAAVMVFVMIYAAINLTSMDLSSLGVFLFAMFRLAPRVSSLNRRFYKFEGRLPHLVRTQLFVEELKRNEEPTEKEQPVPDDPFPIAFEDVTFSYEDETVLRDVSFDVDSQEFVAFVGQSGAGKSTVASLLARMYEPDTGDVTADGVPIDEFDIDEWRGRVAIVRQDPFIFNETLEYNLTIGNRSASRTEIERVCEIAQVTEFLDDLPRGYETELGDNGVRLSGGQRQRIALARALLKDADVLILDEATSDLDTGIESDVQREIERMNREYAIVAIAHRLSTVRGADRIYALEDGRITEEGEHQELVDDDGLYADLYATQ</sequence>
<dbReference type="InterPro" id="IPR027417">
    <property type="entry name" value="P-loop_NTPase"/>
</dbReference>
<dbReference type="InterPro" id="IPR003593">
    <property type="entry name" value="AAA+_ATPase"/>
</dbReference>
<keyword evidence="8 9" id="KW-0472">Membrane</keyword>
<feature type="domain" description="ABC transporter" evidence="10">
    <location>
        <begin position="361"/>
        <end position="594"/>
    </location>
</feature>
<keyword evidence="2" id="KW-0813">Transport</keyword>
<evidence type="ECO:0000259" key="11">
    <source>
        <dbReference type="PROSITE" id="PS50929"/>
    </source>
</evidence>
<dbReference type="AlphaFoldDB" id="A0ABD5R036"/>
<dbReference type="GO" id="GO:0055085">
    <property type="term" value="P:transmembrane transport"/>
    <property type="evidence" value="ECO:0007669"/>
    <property type="project" value="UniProtKB-ARBA"/>
</dbReference>